<organism evidence="2 3">
    <name type="scientific">Cyclostephanos tholiformis</name>
    <dbReference type="NCBI Taxonomy" id="382380"/>
    <lineage>
        <taxon>Eukaryota</taxon>
        <taxon>Sar</taxon>
        <taxon>Stramenopiles</taxon>
        <taxon>Ochrophyta</taxon>
        <taxon>Bacillariophyta</taxon>
        <taxon>Coscinodiscophyceae</taxon>
        <taxon>Thalassiosirophycidae</taxon>
        <taxon>Stephanodiscales</taxon>
        <taxon>Stephanodiscaceae</taxon>
        <taxon>Cyclostephanos</taxon>
    </lineage>
</organism>
<feature type="region of interest" description="Disordered" evidence="1">
    <location>
        <begin position="155"/>
        <end position="175"/>
    </location>
</feature>
<feature type="region of interest" description="Disordered" evidence="1">
    <location>
        <begin position="28"/>
        <end position="48"/>
    </location>
</feature>
<accession>A0ABD3SCB5</accession>
<dbReference type="Proteomes" id="UP001530377">
    <property type="component" value="Unassembled WGS sequence"/>
</dbReference>
<feature type="region of interest" description="Disordered" evidence="1">
    <location>
        <begin position="243"/>
        <end position="262"/>
    </location>
</feature>
<keyword evidence="3" id="KW-1185">Reference proteome</keyword>
<feature type="compositionally biased region" description="Basic and acidic residues" evidence="1">
    <location>
        <begin position="164"/>
        <end position="175"/>
    </location>
</feature>
<evidence type="ECO:0000256" key="1">
    <source>
        <dbReference type="SAM" id="MobiDB-lite"/>
    </source>
</evidence>
<gene>
    <name evidence="2" type="ORF">ACHAXA_008183</name>
</gene>
<evidence type="ECO:0000313" key="3">
    <source>
        <dbReference type="Proteomes" id="UP001530377"/>
    </source>
</evidence>
<evidence type="ECO:0000313" key="2">
    <source>
        <dbReference type="EMBL" id="KAL3822167.1"/>
    </source>
</evidence>
<dbReference type="EMBL" id="JALLPB020000072">
    <property type="protein sequence ID" value="KAL3822167.1"/>
    <property type="molecule type" value="Genomic_DNA"/>
</dbReference>
<proteinExistence type="predicted"/>
<dbReference type="AlphaFoldDB" id="A0ABD3SCB5"/>
<protein>
    <submittedName>
        <fullName evidence="2">Uncharacterized protein</fullName>
    </submittedName>
</protein>
<sequence length="293" mass="32187">MRMRRTQSLPLWSAPPPVVEAVPPMADAMSGTASSDAPSIEDGRSCLTDDAGDVRRRCFSDGSGHSPRGGGRRHVTFTSVRIREYSTILGDHPCCPSGPPLSLGWTMEREIHAEFEAYENERMPRRVRSKQELRLDGEERRVILSSLVVGGVVADDSPSTSRDVLGDERGGTNDDVDLRQEMASHGNRECNRVYSQEELRRAERRLTRERACNSRAHRRMNRGFFQPLSPQEREGGGIIAAAGEDSDASLDDDVVTPKPGIETPTIAEGVLAMDVSPIKRPTVCSDSAAMEDV</sequence>
<reference evidence="2 3" key="1">
    <citation type="submission" date="2024-10" db="EMBL/GenBank/DDBJ databases">
        <title>Updated reference genomes for cyclostephanoid diatoms.</title>
        <authorList>
            <person name="Roberts W.R."/>
            <person name="Alverson A.J."/>
        </authorList>
    </citation>
    <scope>NUCLEOTIDE SEQUENCE [LARGE SCALE GENOMIC DNA]</scope>
    <source>
        <strain evidence="2 3">AJA228-03</strain>
    </source>
</reference>
<name>A0ABD3SCB5_9STRA</name>
<feature type="compositionally biased region" description="Acidic residues" evidence="1">
    <location>
        <begin position="244"/>
        <end position="254"/>
    </location>
</feature>
<comment type="caution">
    <text evidence="2">The sequence shown here is derived from an EMBL/GenBank/DDBJ whole genome shotgun (WGS) entry which is preliminary data.</text>
</comment>